<dbReference type="EMBL" id="WUUT01000002">
    <property type="protein sequence ID" value="MXR51155.1"/>
    <property type="molecule type" value="Genomic_DNA"/>
</dbReference>
<feature type="transmembrane region" description="Helical" evidence="1">
    <location>
        <begin position="58"/>
        <end position="81"/>
    </location>
</feature>
<sequence length="150" mass="15405">MNATVDMLCADSHGAPTVLLSALEPQAVRPEYRDGLLAICGLVVLVGFAVLTETADQLFAPAGALGGVAVAVALEAVFLRYPSRALGVWEQRGVPLAGLCIVLVAGAVGVQLAPWLIAVPVWGVFTYLALLGCVLVGVGNPVSVLSRAEE</sequence>
<reference evidence="2 3" key="1">
    <citation type="submission" date="2019-12" db="EMBL/GenBank/DDBJ databases">
        <title>Isolation and characterization of three novel carbon monoxide-oxidizing members of Halobacteria from salione crusts and soils.</title>
        <authorList>
            <person name="Myers M.R."/>
            <person name="King G.M."/>
        </authorList>
    </citation>
    <scope>NUCLEOTIDE SEQUENCE [LARGE SCALE GENOMIC DNA]</scope>
    <source>
        <strain evidence="2 3">WSH3</strain>
    </source>
</reference>
<keyword evidence="1" id="KW-1133">Transmembrane helix</keyword>
<gene>
    <name evidence="2" type="ORF">GRX03_05980</name>
</gene>
<feature type="transmembrane region" description="Helical" evidence="1">
    <location>
        <begin position="124"/>
        <end position="145"/>
    </location>
</feature>
<protein>
    <submittedName>
        <fullName evidence="2">Uncharacterized protein</fullName>
    </submittedName>
</protein>
<comment type="caution">
    <text evidence="2">The sequence shown here is derived from an EMBL/GenBank/DDBJ whole genome shotgun (WGS) entry which is preliminary data.</text>
</comment>
<dbReference type="AlphaFoldDB" id="A0A6B0T020"/>
<keyword evidence="1" id="KW-0472">Membrane</keyword>
<organism evidence="2 3">
    <name type="scientific">Halovenus carboxidivorans</name>
    <dbReference type="NCBI Taxonomy" id="2692199"/>
    <lineage>
        <taxon>Archaea</taxon>
        <taxon>Methanobacteriati</taxon>
        <taxon>Methanobacteriota</taxon>
        <taxon>Stenosarchaea group</taxon>
        <taxon>Halobacteria</taxon>
        <taxon>Halobacteriales</taxon>
        <taxon>Haloarculaceae</taxon>
        <taxon>Halovenus</taxon>
    </lineage>
</organism>
<evidence type="ECO:0000256" key="1">
    <source>
        <dbReference type="SAM" id="Phobius"/>
    </source>
</evidence>
<dbReference type="Proteomes" id="UP000466535">
    <property type="component" value="Unassembled WGS sequence"/>
</dbReference>
<feature type="transmembrane region" description="Helical" evidence="1">
    <location>
        <begin position="93"/>
        <end position="118"/>
    </location>
</feature>
<keyword evidence="3" id="KW-1185">Reference proteome</keyword>
<feature type="transmembrane region" description="Helical" evidence="1">
    <location>
        <begin position="35"/>
        <end position="52"/>
    </location>
</feature>
<evidence type="ECO:0000313" key="3">
    <source>
        <dbReference type="Proteomes" id="UP000466535"/>
    </source>
</evidence>
<name>A0A6B0T020_9EURY</name>
<accession>A0A6B0T020</accession>
<evidence type="ECO:0000313" key="2">
    <source>
        <dbReference type="EMBL" id="MXR51155.1"/>
    </source>
</evidence>
<keyword evidence="1" id="KW-0812">Transmembrane</keyword>
<proteinExistence type="predicted"/>
<dbReference type="RefSeq" id="WP_159763303.1">
    <property type="nucleotide sequence ID" value="NZ_WUUT01000002.1"/>
</dbReference>